<evidence type="ECO:0000256" key="3">
    <source>
        <dbReference type="ARBA" id="ARBA00022989"/>
    </source>
</evidence>
<feature type="transmembrane region" description="Helical" evidence="5">
    <location>
        <begin position="61"/>
        <end position="81"/>
    </location>
</feature>
<reference evidence="6 7" key="1">
    <citation type="submission" date="2022-08" db="EMBL/GenBank/DDBJ databases">
        <title>Proteogenomics of the novel Dehalobacterium formicoaceticum strain EZ94 highlights a key role of methyltransferases during anaerobic dichloromethane degradation.</title>
        <authorList>
            <person name="Wasmund K."/>
        </authorList>
    </citation>
    <scope>NUCLEOTIDE SEQUENCE [LARGE SCALE GENOMIC DNA]</scope>
    <source>
        <strain evidence="6 7">EZ94</strain>
    </source>
</reference>
<accession>A0ABT1Y2W6</accession>
<feature type="transmembrane region" description="Helical" evidence="5">
    <location>
        <begin position="87"/>
        <end position="109"/>
    </location>
</feature>
<keyword evidence="2 5" id="KW-0812">Transmembrane</keyword>
<dbReference type="Proteomes" id="UP001524944">
    <property type="component" value="Unassembled WGS sequence"/>
</dbReference>
<comment type="subcellular location">
    <subcellularLocation>
        <location evidence="1">Membrane</location>
        <topology evidence="1">Multi-pass membrane protein</topology>
    </subcellularLocation>
</comment>
<dbReference type="EMBL" id="JANPWE010000002">
    <property type="protein sequence ID" value="MCR6545218.1"/>
    <property type="molecule type" value="Genomic_DNA"/>
</dbReference>
<organism evidence="6 7">
    <name type="scientific">Dehalobacterium formicoaceticum</name>
    <dbReference type="NCBI Taxonomy" id="51515"/>
    <lineage>
        <taxon>Bacteria</taxon>
        <taxon>Bacillati</taxon>
        <taxon>Bacillota</taxon>
        <taxon>Clostridia</taxon>
        <taxon>Eubacteriales</taxon>
        <taxon>Peptococcaceae</taxon>
        <taxon>Dehalobacterium</taxon>
    </lineage>
</organism>
<proteinExistence type="predicted"/>
<feature type="transmembrane region" description="Helical" evidence="5">
    <location>
        <begin position="20"/>
        <end position="40"/>
    </location>
</feature>
<keyword evidence="4 5" id="KW-0472">Membrane</keyword>
<evidence type="ECO:0000313" key="7">
    <source>
        <dbReference type="Proteomes" id="UP001524944"/>
    </source>
</evidence>
<gene>
    <name evidence="6" type="ORF">NVS47_06770</name>
</gene>
<sequence>MEYQAYPVTGEQKLLAIAAHLLYLLGGVGFVIAPLIILILKQDDPFVYEHAKQALVAQIMLLIAGAVVSVLCIVLIGFLLIPVLLVLGIIFVITSLIAASRVLNGRLYAYPLIQGIIRRI</sequence>
<protein>
    <submittedName>
        <fullName evidence="6">DUF4870 domain-containing protein</fullName>
    </submittedName>
</protein>
<evidence type="ECO:0000313" key="6">
    <source>
        <dbReference type="EMBL" id="MCR6545218.1"/>
    </source>
</evidence>
<evidence type="ECO:0000256" key="5">
    <source>
        <dbReference type="SAM" id="Phobius"/>
    </source>
</evidence>
<comment type="caution">
    <text evidence="6">The sequence shown here is derived from an EMBL/GenBank/DDBJ whole genome shotgun (WGS) entry which is preliminary data.</text>
</comment>
<evidence type="ECO:0000256" key="4">
    <source>
        <dbReference type="ARBA" id="ARBA00023136"/>
    </source>
</evidence>
<dbReference type="InterPro" id="IPR019109">
    <property type="entry name" value="MamF_MmsF"/>
</dbReference>
<dbReference type="Pfam" id="PF09685">
    <property type="entry name" value="MamF_MmsF"/>
    <property type="match status" value="1"/>
</dbReference>
<keyword evidence="3 5" id="KW-1133">Transmembrane helix</keyword>
<dbReference type="RefSeq" id="WP_089608881.1">
    <property type="nucleotide sequence ID" value="NZ_CP022121.1"/>
</dbReference>
<keyword evidence="7" id="KW-1185">Reference proteome</keyword>
<evidence type="ECO:0000256" key="1">
    <source>
        <dbReference type="ARBA" id="ARBA00004141"/>
    </source>
</evidence>
<evidence type="ECO:0000256" key="2">
    <source>
        <dbReference type="ARBA" id="ARBA00022692"/>
    </source>
</evidence>
<name>A0ABT1Y2W6_9FIRM</name>